<keyword evidence="2" id="KW-1185">Reference proteome</keyword>
<dbReference type="AlphaFoldDB" id="A0A8C3S3A9"/>
<protein>
    <submittedName>
        <fullName evidence="1">Uncharacterized protein</fullName>
    </submittedName>
</protein>
<evidence type="ECO:0000313" key="1">
    <source>
        <dbReference type="Ensembl" id="ENSCSRP00000007871.1"/>
    </source>
</evidence>
<evidence type="ECO:0000313" key="2">
    <source>
        <dbReference type="Proteomes" id="UP000694403"/>
    </source>
</evidence>
<dbReference type="Proteomes" id="UP000694403">
    <property type="component" value="Unplaced"/>
</dbReference>
<accession>A0A8C3S3A9</accession>
<sequence>RCLSAALSRSSASPTLHQYCCPAQSLLHSQLVPPARQAECRDDLEGEDVHQFCCPASECSSPSSR</sequence>
<reference evidence="1" key="2">
    <citation type="submission" date="2025-09" db="UniProtKB">
        <authorList>
            <consortium name="Ensembl"/>
        </authorList>
    </citation>
    <scope>IDENTIFICATION</scope>
</reference>
<reference evidence="1" key="1">
    <citation type="submission" date="2025-08" db="UniProtKB">
        <authorList>
            <consortium name="Ensembl"/>
        </authorList>
    </citation>
    <scope>IDENTIFICATION</scope>
</reference>
<proteinExistence type="predicted"/>
<organism evidence="1 2">
    <name type="scientific">Chelydra serpentina</name>
    <name type="common">Snapping turtle</name>
    <name type="synonym">Testudo serpentina</name>
    <dbReference type="NCBI Taxonomy" id="8475"/>
    <lineage>
        <taxon>Eukaryota</taxon>
        <taxon>Metazoa</taxon>
        <taxon>Chordata</taxon>
        <taxon>Craniata</taxon>
        <taxon>Vertebrata</taxon>
        <taxon>Euteleostomi</taxon>
        <taxon>Archelosauria</taxon>
        <taxon>Testudinata</taxon>
        <taxon>Testudines</taxon>
        <taxon>Cryptodira</taxon>
        <taxon>Durocryptodira</taxon>
        <taxon>Americhelydia</taxon>
        <taxon>Chelydroidea</taxon>
        <taxon>Chelydridae</taxon>
        <taxon>Chelydra</taxon>
    </lineage>
</organism>
<dbReference type="Ensembl" id="ENSCSRT00000008130.1">
    <property type="protein sequence ID" value="ENSCSRP00000007871.1"/>
    <property type="gene ID" value="ENSCSRG00000005805.1"/>
</dbReference>
<name>A0A8C3S3A9_CHESE</name>